<dbReference type="Proteomes" id="UP000094527">
    <property type="component" value="Unassembled WGS sequence"/>
</dbReference>
<proteinExistence type="inferred from homology"/>
<evidence type="ECO:0000256" key="2">
    <source>
        <dbReference type="ARBA" id="ARBA00007925"/>
    </source>
</evidence>
<dbReference type="OrthoDB" id="329666at2759"/>
<protein>
    <recommendedName>
        <fullName evidence="3">Mini-chromosome maintenance complex-binding protein</fullName>
    </recommendedName>
</protein>
<evidence type="ECO:0000256" key="1">
    <source>
        <dbReference type="ARBA" id="ARBA00004123"/>
    </source>
</evidence>
<accession>A0A1D2NJ16</accession>
<dbReference type="STRING" id="48709.A0A1D2NJ16"/>
<dbReference type="GO" id="GO:0003682">
    <property type="term" value="F:chromatin binding"/>
    <property type="evidence" value="ECO:0007669"/>
    <property type="project" value="TreeGrafter"/>
</dbReference>
<dbReference type="EMBL" id="LJIJ01000026">
    <property type="protein sequence ID" value="ODN05273.1"/>
    <property type="molecule type" value="Genomic_DNA"/>
</dbReference>
<evidence type="ECO:0000256" key="3">
    <source>
        <dbReference type="ARBA" id="ARBA00015405"/>
    </source>
</evidence>
<dbReference type="PANTHER" id="PTHR13489">
    <property type="entry name" value="MINI-CHROMOSOME MAINTENANCE COMPLEX-BINDING PROTEIN"/>
    <property type="match status" value="1"/>
</dbReference>
<comment type="subcellular location">
    <subcellularLocation>
        <location evidence="1">Nucleus</location>
    </subcellularLocation>
</comment>
<sequence length="675" mass="76530">RRDPCIELPCVIQLSENSSCAVIINISLFFQALKPSETSLNLKVNNLNMGVDQPFWDDITNQLCTDFQDLKQPDSVKAIWNHIDYDKFLENPRTYIQELFDDKASMFPPVLTNVWEARILQALHLKHVERRVQLQPTVNIPSLNDPKTDKIINGQVVTFRCIIQDCLDQEVCPSELSTENVINGETVSTSTLLRDITANELETCKTIVRKDNASERELYIAITPPGENYWVSESKVEAKGFGAEEKRMKMDTDNVDGDLKLIPLPDYSELFPELFKNIGEAKPIACLLKVYDSTLKPNDLVEVAAIIELEDPRSPNDSDREMPDELQDDYPKFWKLPKLFVFSCLKLADGNPQILMMEEKLFPVFPLSNINLSDCAQILRDILALALGGDRSAAVYAMVALAARIIHREDSGFGPLGKYVLNLSGIPESSDIPETFQRVIKRLIPRVLLLNFTIQDAQSWKLTPRKNAHTNQLESGMFQMAAGTHILINETRLTVGQFDDNGRHNIGVLKELILNQHVKYDYTYQFPSIAVDSPVIILSDTSSVLQADMKIPVKPDTKLTMEERHSRIEQLMSEWGPQLQAYLSIVRSLSLITHPTFAEQSLNEDFESFFRIRNQDGFKTKMAAAQFSTFITSCRLWGVYKGELSISRGGLMFWKDLEIIRDQRIGTAPTPPVVQ</sequence>
<dbReference type="PANTHER" id="PTHR13489:SF0">
    <property type="entry name" value="MINI-CHROMOSOME MAINTENANCE COMPLEX-BINDING PROTEIN"/>
    <property type="match status" value="1"/>
</dbReference>
<dbReference type="GO" id="GO:0006261">
    <property type="term" value="P:DNA-templated DNA replication"/>
    <property type="evidence" value="ECO:0007669"/>
    <property type="project" value="TreeGrafter"/>
</dbReference>
<dbReference type="AlphaFoldDB" id="A0A1D2NJ16"/>
<keyword evidence="6" id="KW-1185">Reference proteome</keyword>
<comment type="caution">
    <text evidence="5">The sequence shown here is derived from an EMBL/GenBank/DDBJ whole genome shotgun (WGS) entry which is preliminary data.</text>
</comment>
<keyword evidence="4" id="KW-0539">Nucleus</keyword>
<dbReference type="GO" id="GO:0005634">
    <property type="term" value="C:nucleus"/>
    <property type="evidence" value="ECO:0007669"/>
    <property type="project" value="UniProtKB-SubCell"/>
</dbReference>
<dbReference type="Pfam" id="PF09739">
    <property type="entry name" value="MCM_bind"/>
    <property type="match status" value="2"/>
</dbReference>
<evidence type="ECO:0000256" key="4">
    <source>
        <dbReference type="ARBA" id="ARBA00023242"/>
    </source>
</evidence>
<feature type="non-terminal residue" evidence="5">
    <location>
        <position position="1"/>
    </location>
</feature>
<gene>
    <name evidence="5" type="ORF">Ocin01_01418</name>
</gene>
<evidence type="ECO:0000313" key="5">
    <source>
        <dbReference type="EMBL" id="ODN05273.1"/>
    </source>
</evidence>
<dbReference type="InterPro" id="IPR019140">
    <property type="entry name" value="MCM_complex-bd"/>
</dbReference>
<organism evidence="5 6">
    <name type="scientific">Orchesella cincta</name>
    <name type="common">Springtail</name>
    <name type="synonym">Podura cincta</name>
    <dbReference type="NCBI Taxonomy" id="48709"/>
    <lineage>
        <taxon>Eukaryota</taxon>
        <taxon>Metazoa</taxon>
        <taxon>Ecdysozoa</taxon>
        <taxon>Arthropoda</taxon>
        <taxon>Hexapoda</taxon>
        <taxon>Collembola</taxon>
        <taxon>Entomobryomorpha</taxon>
        <taxon>Entomobryoidea</taxon>
        <taxon>Orchesellidae</taxon>
        <taxon>Orchesellinae</taxon>
        <taxon>Orchesella</taxon>
    </lineage>
</organism>
<reference evidence="5 6" key="1">
    <citation type="journal article" date="2016" name="Genome Biol. Evol.">
        <title>Gene Family Evolution Reflects Adaptation to Soil Environmental Stressors in the Genome of the Collembolan Orchesella cincta.</title>
        <authorList>
            <person name="Faddeeva-Vakhrusheva A."/>
            <person name="Derks M.F."/>
            <person name="Anvar S.Y."/>
            <person name="Agamennone V."/>
            <person name="Suring W."/>
            <person name="Smit S."/>
            <person name="van Straalen N.M."/>
            <person name="Roelofs D."/>
        </authorList>
    </citation>
    <scope>NUCLEOTIDE SEQUENCE [LARGE SCALE GENOMIC DNA]</scope>
    <source>
        <tissue evidence="5">Mixed pool</tissue>
    </source>
</reference>
<evidence type="ECO:0000313" key="6">
    <source>
        <dbReference type="Proteomes" id="UP000094527"/>
    </source>
</evidence>
<comment type="similarity">
    <text evidence="2">Belongs to the MCMBP family.</text>
</comment>
<dbReference type="OMA" id="ESALICY"/>
<name>A0A1D2NJ16_ORCCI</name>